<evidence type="ECO:0000259" key="5">
    <source>
        <dbReference type="Pfam" id="PF01347"/>
    </source>
</evidence>
<organism evidence="6 7">
    <name type="scientific">Salarias fasciatus</name>
    <name type="common">Jewelled blenny</name>
    <name type="synonym">Blennius fasciatus</name>
    <dbReference type="NCBI Taxonomy" id="181472"/>
    <lineage>
        <taxon>Eukaryota</taxon>
        <taxon>Metazoa</taxon>
        <taxon>Chordata</taxon>
        <taxon>Craniata</taxon>
        <taxon>Vertebrata</taxon>
        <taxon>Euteleostomi</taxon>
        <taxon>Actinopterygii</taxon>
        <taxon>Neopterygii</taxon>
        <taxon>Teleostei</taxon>
        <taxon>Neoteleostei</taxon>
        <taxon>Acanthomorphata</taxon>
        <taxon>Ovalentaria</taxon>
        <taxon>Blenniimorphae</taxon>
        <taxon>Blenniiformes</taxon>
        <taxon>Blennioidei</taxon>
        <taxon>Blenniidae</taxon>
        <taxon>Salariinae</taxon>
        <taxon>Salarias</taxon>
    </lineage>
</organism>
<reference evidence="6" key="1">
    <citation type="submission" date="2019-06" db="EMBL/GenBank/DDBJ databases">
        <authorList>
            <consortium name="Wellcome Sanger Institute Data Sharing"/>
        </authorList>
    </citation>
    <scope>NUCLEOTIDE SEQUENCE [LARGE SCALE GENOMIC DNA]</scope>
</reference>
<proteinExistence type="predicted"/>
<dbReference type="GO" id="GO:0032355">
    <property type="term" value="P:response to estradiol"/>
    <property type="evidence" value="ECO:0007669"/>
    <property type="project" value="TreeGrafter"/>
</dbReference>
<evidence type="ECO:0000313" key="6">
    <source>
        <dbReference type="Ensembl" id="ENSSFAP00005055656.1"/>
    </source>
</evidence>
<evidence type="ECO:0000256" key="1">
    <source>
        <dbReference type="ARBA" id="ARBA00022729"/>
    </source>
</evidence>
<evidence type="ECO:0000256" key="3">
    <source>
        <dbReference type="ARBA" id="ARBA00023180"/>
    </source>
</evidence>
<dbReference type="PANTHER" id="PTHR23345:SF9">
    <property type="entry name" value="VITELLOGENIN-RELATED"/>
    <property type="match status" value="1"/>
</dbReference>
<dbReference type="Gene3D" id="2.30.230.10">
    <property type="entry name" value="Lipovitellin, beta-sheet shell regions, chain A"/>
    <property type="match status" value="1"/>
</dbReference>
<evidence type="ECO:0000313" key="7">
    <source>
        <dbReference type="Proteomes" id="UP000472267"/>
    </source>
</evidence>
<feature type="signal peptide" evidence="4">
    <location>
        <begin position="1"/>
        <end position="15"/>
    </location>
</feature>
<dbReference type="InterPro" id="IPR015816">
    <property type="entry name" value="Vitellinogen_b-sht_N"/>
</dbReference>
<sequence length="116" mass="13118">MRAVVLTLFLAFVAPHFNPNEIYEYKYETSLLSGLPEKGLARAGLKLRGKVLISAANEMYMLKLEDAEILEYSGNWPNSSYKRAEKLTSALAKELIFPIKFAYKARSCADHECVCH</sequence>
<keyword evidence="3" id="KW-0325">Glycoprotein</keyword>
<dbReference type="InterPro" id="IPR050733">
    <property type="entry name" value="Vitellogenin/Apolipophorin"/>
</dbReference>
<keyword evidence="1 4" id="KW-0732">Signal</keyword>
<feature type="domain" description="Vitellogenin" evidence="5">
    <location>
        <begin position="17"/>
        <end position="106"/>
    </location>
</feature>
<dbReference type="PANTHER" id="PTHR23345">
    <property type="entry name" value="VITELLOGENIN-RELATED"/>
    <property type="match status" value="1"/>
</dbReference>
<evidence type="ECO:0000256" key="4">
    <source>
        <dbReference type="SAM" id="SignalP"/>
    </source>
</evidence>
<feature type="chain" id="PRO_5025684496" description="Vitellogenin domain-containing protein" evidence="4">
    <location>
        <begin position="16"/>
        <end position="116"/>
    </location>
</feature>
<accession>A0A672JN78</accession>
<evidence type="ECO:0000256" key="2">
    <source>
        <dbReference type="ARBA" id="ARBA00022761"/>
    </source>
</evidence>
<dbReference type="Proteomes" id="UP000472267">
    <property type="component" value="Chromosome 23"/>
</dbReference>
<keyword evidence="7" id="KW-1185">Reference proteome</keyword>
<dbReference type="GO" id="GO:0071391">
    <property type="term" value="P:cellular response to estrogen stimulus"/>
    <property type="evidence" value="ECO:0007669"/>
    <property type="project" value="TreeGrafter"/>
</dbReference>
<keyword evidence="2" id="KW-0758">Storage protein</keyword>
<dbReference type="SUPFAM" id="SSF56968">
    <property type="entry name" value="Lipovitellin-phosvitin complex, beta-sheet shell regions"/>
    <property type="match status" value="1"/>
</dbReference>
<dbReference type="InterPro" id="IPR001747">
    <property type="entry name" value="Vitellogenin_N"/>
</dbReference>
<dbReference type="InterPro" id="IPR015819">
    <property type="entry name" value="Lipid_transp_b-sht_shell"/>
</dbReference>
<reference evidence="6" key="2">
    <citation type="submission" date="2025-08" db="UniProtKB">
        <authorList>
            <consortium name="Ensembl"/>
        </authorList>
    </citation>
    <scope>IDENTIFICATION</scope>
</reference>
<dbReference type="Ensembl" id="ENSSFAT00005057358.1">
    <property type="protein sequence ID" value="ENSSFAP00005055656.1"/>
    <property type="gene ID" value="ENSSFAG00005026219.1"/>
</dbReference>
<dbReference type="GO" id="GO:0045735">
    <property type="term" value="F:nutrient reservoir activity"/>
    <property type="evidence" value="ECO:0007669"/>
    <property type="project" value="UniProtKB-KW"/>
</dbReference>
<reference evidence="6" key="3">
    <citation type="submission" date="2025-09" db="UniProtKB">
        <authorList>
            <consortium name="Ensembl"/>
        </authorList>
    </citation>
    <scope>IDENTIFICATION</scope>
</reference>
<name>A0A672JN78_SALFA</name>
<protein>
    <recommendedName>
        <fullName evidence="5">Vitellogenin domain-containing protein</fullName>
    </recommendedName>
</protein>
<dbReference type="GO" id="GO:0005319">
    <property type="term" value="F:lipid transporter activity"/>
    <property type="evidence" value="ECO:0007669"/>
    <property type="project" value="InterPro"/>
</dbReference>
<dbReference type="AlphaFoldDB" id="A0A672JN78"/>
<dbReference type="Pfam" id="PF01347">
    <property type="entry name" value="Vitellogenin_N"/>
    <property type="match status" value="1"/>
</dbReference>
<gene>
    <name evidence="6" type="primary">LOC115382041</name>
</gene>